<name>A0A172Z8Y4_9PSED</name>
<reference evidence="1 2" key="1">
    <citation type="submission" date="2016-05" db="EMBL/GenBank/DDBJ databases">
        <title>Complete genome sequence of Pseudomonas antarctica PAMC 27494.</title>
        <authorList>
            <person name="Lee J."/>
        </authorList>
    </citation>
    <scope>NUCLEOTIDE SEQUENCE [LARGE SCALE GENOMIC DNA]</scope>
    <source>
        <strain evidence="1 2">PAMC 27494</strain>
    </source>
</reference>
<dbReference type="RefSeq" id="WP_064454661.1">
    <property type="nucleotide sequence ID" value="NZ_CP015600.1"/>
</dbReference>
<dbReference type="AlphaFoldDB" id="A0A172Z8Y4"/>
<proteinExistence type="predicted"/>
<evidence type="ECO:0000313" key="1">
    <source>
        <dbReference type="EMBL" id="ANF88967.1"/>
    </source>
</evidence>
<protein>
    <submittedName>
        <fullName evidence="1">Uncharacterized protein</fullName>
    </submittedName>
</protein>
<dbReference type="STRING" id="219572.A7J50_5637"/>
<dbReference type="PATRIC" id="fig|219572.3.peg.5786"/>
<accession>A0A172Z8Y4</accession>
<gene>
    <name evidence="1" type="ORF">A7J50_5637</name>
</gene>
<sequence>MAVKFETWPLVLLCTVLAAPEVLAENCRLSVSQPRIDYGAIRREALVAKTSMVLGTRSLRVNVICTEPAAMALRFIGVAADRQGFVFGRQGRFRLSLKHAQVDGRAVEWWAATHLPGEPASGQLLPGQTLVARAAGVPVAGRRLTAQVDIDTELPAGAMEVRDETHLEGQGSFELISPAVPPSR</sequence>
<evidence type="ECO:0000313" key="2">
    <source>
        <dbReference type="Proteomes" id="UP000077829"/>
    </source>
</evidence>
<dbReference type="Proteomes" id="UP000077829">
    <property type="component" value="Chromosome"/>
</dbReference>
<dbReference type="KEGG" id="panr:A7J50_5637"/>
<dbReference type="EMBL" id="CP015600">
    <property type="protein sequence ID" value="ANF88967.1"/>
    <property type="molecule type" value="Genomic_DNA"/>
</dbReference>
<organism evidence="1 2">
    <name type="scientific">Pseudomonas antarctica</name>
    <dbReference type="NCBI Taxonomy" id="219572"/>
    <lineage>
        <taxon>Bacteria</taxon>
        <taxon>Pseudomonadati</taxon>
        <taxon>Pseudomonadota</taxon>
        <taxon>Gammaproteobacteria</taxon>
        <taxon>Pseudomonadales</taxon>
        <taxon>Pseudomonadaceae</taxon>
        <taxon>Pseudomonas</taxon>
    </lineage>
</organism>